<feature type="compositionally biased region" description="Polar residues" evidence="9">
    <location>
        <begin position="80"/>
        <end position="105"/>
    </location>
</feature>
<dbReference type="GO" id="GO:0003712">
    <property type="term" value="F:transcription coregulator activity"/>
    <property type="evidence" value="ECO:0007669"/>
    <property type="project" value="InterPro"/>
</dbReference>
<evidence type="ECO:0000256" key="1">
    <source>
        <dbReference type="ARBA" id="ARBA00004123"/>
    </source>
</evidence>
<reference evidence="10" key="2">
    <citation type="journal article" date="2023" name="IMA Fungus">
        <title>Comparative genomic study of the Penicillium genus elucidates a diverse pangenome and 15 lateral gene transfer events.</title>
        <authorList>
            <person name="Petersen C."/>
            <person name="Sorensen T."/>
            <person name="Nielsen M.R."/>
            <person name="Sondergaard T.E."/>
            <person name="Sorensen J.L."/>
            <person name="Fitzpatrick D.A."/>
            <person name="Frisvad J.C."/>
            <person name="Nielsen K.L."/>
        </authorList>
    </citation>
    <scope>NUCLEOTIDE SEQUENCE</scope>
    <source>
        <strain evidence="10">IBT 23319</strain>
    </source>
</reference>
<dbReference type="GO" id="GO:0006357">
    <property type="term" value="P:regulation of transcription by RNA polymerase II"/>
    <property type="evidence" value="ECO:0007669"/>
    <property type="project" value="InterPro"/>
</dbReference>
<comment type="function">
    <text evidence="7">Component of the Mediator complex, a coactivator involved in the regulated transcription of nearly all RNA polymerase II-dependent genes. Mediator functions as a bridge to convey information from gene-specific regulatory proteins to the basal RNA polymerase II transcription machinery. Mediator is recruited to promoters by direct interactions with regulatory proteins and serves as a scaffold for the assembly of a functional preinitiation complex with RNA polymerase II and the general transcription factors.</text>
</comment>
<keyword evidence="8" id="KW-0175">Coiled coil</keyword>
<keyword evidence="11" id="KW-1185">Reference proteome</keyword>
<evidence type="ECO:0000256" key="4">
    <source>
        <dbReference type="ARBA" id="ARBA00023159"/>
    </source>
</evidence>
<proteinExistence type="inferred from homology"/>
<keyword evidence="6 7" id="KW-0539">Nucleus</keyword>
<dbReference type="GO" id="GO:0016592">
    <property type="term" value="C:mediator complex"/>
    <property type="evidence" value="ECO:0007669"/>
    <property type="project" value="InterPro"/>
</dbReference>
<evidence type="ECO:0000256" key="7">
    <source>
        <dbReference type="RuleBase" id="RU364145"/>
    </source>
</evidence>
<evidence type="ECO:0000256" key="6">
    <source>
        <dbReference type="ARBA" id="ARBA00023242"/>
    </source>
</evidence>
<feature type="region of interest" description="Disordered" evidence="9">
    <location>
        <begin position="61"/>
        <end position="126"/>
    </location>
</feature>
<feature type="compositionally biased region" description="Polar residues" evidence="9">
    <location>
        <begin position="1"/>
        <end position="26"/>
    </location>
</feature>
<evidence type="ECO:0000313" key="11">
    <source>
        <dbReference type="Proteomes" id="UP001147733"/>
    </source>
</evidence>
<dbReference type="Pfam" id="PF07544">
    <property type="entry name" value="Med9"/>
    <property type="match status" value="1"/>
</dbReference>
<evidence type="ECO:0000256" key="2">
    <source>
        <dbReference type="ARBA" id="ARBA00008089"/>
    </source>
</evidence>
<evidence type="ECO:0000256" key="3">
    <source>
        <dbReference type="ARBA" id="ARBA00023015"/>
    </source>
</evidence>
<evidence type="ECO:0000256" key="9">
    <source>
        <dbReference type="SAM" id="MobiDB-lite"/>
    </source>
</evidence>
<name>A0A9W9P4Q5_PENCI</name>
<evidence type="ECO:0000256" key="8">
    <source>
        <dbReference type="SAM" id="Coils"/>
    </source>
</evidence>
<dbReference type="Proteomes" id="UP001147733">
    <property type="component" value="Unassembled WGS sequence"/>
</dbReference>
<accession>A0A9W9P4Q5</accession>
<keyword evidence="5 7" id="KW-0804">Transcription</keyword>
<evidence type="ECO:0000256" key="5">
    <source>
        <dbReference type="ARBA" id="ARBA00023163"/>
    </source>
</evidence>
<dbReference type="EMBL" id="JAPQKT010000003">
    <property type="protein sequence ID" value="KAJ5235292.1"/>
    <property type="molecule type" value="Genomic_DNA"/>
</dbReference>
<reference evidence="10" key="1">
    <citation type="submission" date="2022-11" db="EMBL/GenBank/DDBJ databases">
        <authorList>
            <person name="Petersen C."/>
        </authorList>
    </citation>
    <scope>NUCLEOTIDE SEQUENCE</scope>
    <source>
        <strain evidence="10">IBT 23319</strain>
    </source>
</reference>
<comment type="subcellular location">
    <subcellularLocation>
        <location evidence="1 7">Nucleus</location>
    </subcellularLocation>
</comment>
<comment type="caution">
    <text evidence="10">The sequence shown here is derived from an EMBL/GenBank/DDBJ whole genome shotgun (WGS) entry which is preliminary data.</text>
</comment>
<comment type="similarity">
    <text evidence="2 7">Belongs to the Mediator complex subunit 9 family.</text>
</comment>
<protein>
    <recommendedName>
        <fullName evidence="7">Mediator of RNA polymerase II transcription subunit 9</fullName>
    </recommendedName>
    <alternativeName>
        <fullName evidence="7">Mediator complex subunit 9</fullName>
    </alternativeName>
</protein>
<gene>
    <name evidence="7" type="primary">MED9</name>
    <name evidence="10" type="ORF">N7469_004460</name>
</gene>
<feature type="region of interest" description="Disordered" evidence="9">
    <location>
        <begin position="1"/>
        <end position="42"/>
    </location>
</feature>
<keyword evidence="4 7" id="KW-0010">Activator</keyword>
<keyword evidence="3 7" id="KW-0805">Transcription regulation</keyword>
<feature type="coiled-coil region" evidence="8">
    <location>
        <begin position="145"/>
        <end position="172"/>
    </location>
</feature>
<evidence type="ECO:0000313" key="10">
    <source>
        <dbReference type="EMBL" id="KAJ5235292.1"/>
    </source>
</evidence>
<dbReference type="InterPro" id="IPR011425">
    <property type="entry name" value="Med9"/>
</dbReference>
<dbReference type="AlphaFoldDB" id="A0A9W9P4Q5"/>
<organism evidence="10 11">
    <name type="scientific">Penicillium citrinum</name>
    <dbReference type="NCBI Taxonomy" id="5077"/>
    <lineage>
        <taxon>Eukaryota</taxon>
        <taxon>Fungi</taxon>
        <taxon>Dikarya</taxon>
        <taxon>Ascomycota</taxon>
        <taxon>Pezizomycotina</taxon>
        <taxon>Eurotiomycetes</taxon>
        <taxon>Eurotiomycetidae</taxon>
        <taxon>Eurotiales</taxon>
        <taxon>Aspergillaceae</taxon>
        <taxon>Penicillium</taxon>
    </lineage>
</organism>
<sequence>MASRSPTATTPLPKSSTAPESPTKDANVTPAAEIVPFPPPQTFEIIPQLHGILLRLLSQKPSPNVTVGGAGDGTEAPGTSGETQPDGQQSSSNIAVGENNGSQPVTDAAALDPTAHPPLDVKDLPTETHSVKIRIQKARAAVEGLPDIERSVEEQQHEISELEDRIARLRSVISDFGTRAGQDSAEYPKLTSG</sequence>
<comment type="subunit">
    <text evidence="7">Component of the Mediator complex.</text>
</comment>
<dbReference type="OrthoDB" id="5414694at2759"/>